<evidence type="ECO:0000256" key="1">
    <source>
        <dbReference type="ARBA" id="ARBA00022603"/>
    </source>
</evidence>
<organism evidence="3 4">
    <name type="scientific">Enterovirga aerilata</name>
    <dbReference type="NCBI Taxonomy" id="2730920"/>
    <lineage>
        <taxon>Bacteria</taxon>
        <taxon>Pseudomonadati</taxon>
        <taxon>Pseudomonadota</taxon>
        <taxon>Alphaproteobacteria</taxon>
        <taxon>Hyphomicrobiales</taxon>
        <taxon>Methylobacteriaceae</taxon>
        <taxon>Enterovirga</taxon>
    </lineage>
</organism>
<evidence type="ECO:0000313" key="3">
    <source>
        <dbReference type="EMBL" id="NNM73516.1"/>
    </source>
</evidence>
<reference evidence="3 4" key="1">
    <citation type="submission" date="2020-04" db="EMBL/GenBank/DDBJ databases">
        <title>Enterovirga sp. isolate from soil.</title>
        <authorList>
            <person name="Chea S."/>
            <person name="Kim D.-U."/>
        </authorList>
    </citation>
    <scope>NUCLEOTIDE SEQUENCE [LARGE SCALE GENOMIC DNA]</scope>
    <source>
        <strain evidence="3 4">DB1703</strain>
    </source>
</reference>
<dbReference type="Proteomes" id="UP000564885">
    <property type="component" value="Unassembled WGS sequence"/>
</dbReference>
<name>A0A849I164_9HYPH</name>
<dbReference type="GO" id="GO:0032259">
    <property type="term" value="P:methylation"/>
    <property type="evidence" value="ECO:0007669"/>
    <property type="project" value="UniProtKB-KW"/>
</dbReference>
<keyword evidence="2 3" id="KW-0808">Transferase</keyword>
<gene>
    <name evidence="3" type="ORF">HJG44_14100</name>
</gene>
<dbReference type="Gene3D" id="3.40.50.12710">
    <property type="match status" value="1"/>
</dbReference>
<dbReference type="PANTHER" id="PTHR12049:SF7">
    <property type="entry name" value="PROTEIN ARGININE METHYLTRANSFERASE NDUFAF7, MITOCHONDRIAL"/>
    <property type="match status" value="1"/>
</dbReference>
<dbReference type="InterPro" id="IPR029063">
    <property type="entry name" value="SAM-dependent_MTases_sf"/>
</dbReference>
<evidence type="ECO:0000313" key="4">
    <source>
        <dbReference type="Proteomes" id="UP000564885"/>
    </source>
</evidence>
<dbReference type="Pfam" id="PF02636">
    <property type="entry name" value="Methyltransf_28"/>
    <property type="match status" value="1"/>
</dbReference>
<accession>A0A849I164</accession>
<dbReference type="EMBL" id="JABEPP010000004">
    <property type="protein sequence ID" value="NNM73516.1"/>
    <property type="molecule type" value="Genomic_DNA"/>
</dbReference>
<dbReference type="InterPro" id="IPR038375">
    <property type="entry name" value="NDUFAF7_sf"/>
</dbReference>
<protein>
    <submittedName>
        <fullName evidence="3">Class I SAM-dependent methyltransferase</fullName>
    </submittedName>
</protein>
<dbReference type="PANTHER" id="PTHR12049">
    <property type="entry name" value="PROTEIN ARGININE METHYLTRANSFERASE NDUFAF7, MITOCHONDRIAL"/>
    <property type="match status" value="1"/>
</dbReference>
<comment type="caution">
    <text evidence="3">The sequence shown here is derived from an EMBL/GenBank/DDBJ whole genome shotgun (WGS) entry which is preliminary data.</text>
</comment>
<proteinExistence type="predicted"/>
<keyword evidence="4" id="KW-1185">Reference proteome</keyword>
<dbReference type="GO" id="GO:0035243">
    <property type="term" value="F:protein-arginine omega-N symmetric methyltransferase activity"/>
    <property type="evidence" value="ECO:0007669"/>
    <property type="project" value="TreeGrafter"/>
</dbReference>
<sequence>MALALGHPRLGYYVTRDPLGAAGDFTTAPEISQMFGELIGLWAAETWSLLGRPAPLRLVELGPGRGTLMSDALRAAGVLPGFREALTVHLVETSPALREAQARTLQPAGVAVTWHLQLAEVPPGPAIVIANEFFDALPIRQFVRARTGWHERMVGLGPDGALSFGLAPDPDPRLAAPGQPGDVLEVGEAGLAIAAEIGARLARGGGAALVIDYGHHRSGPGETLQSVRHHAFADPLAEPGEADLTAHVDFEALARAAARAGASVHGPESQGDFLRALGIEARAERLRRGASAEQAAEIGAALRRLTGPGPDGMGDLFKAVAFAQPGVTQLPGFAPPAASVRAAQELEQT</sequence>
<evidence type="ECO:0000256" key="2">
    <source>
        <dbReference type="ARBA" id="ARBA00022679"/>
    </source>
</evidence>
<dbReference type="InterPro" id="IPR003788">
    <property type="entry name" value="NDUFAF7"/>
</dbReference>
<keyword evidence="1 3" id="KW-0489">Methyltransferase</keyword>
<dbReference type="SUPFAM" id="SSF53335">
    <property type="entry name" value="S-adenosyl-L-methionine-dependent methyltransferases"/>
    <property type="match status" value="1"/>
</dbReference>
<dbReference type="AlphaFoldDB" id="A0A849I164"/>